<sequence length="66" mass="7413">MSESIAKWQTTMANYTATNSHNFVYITRFASLLLSGSEGGEGRQVTRREPVEIVPRTFPRLPEPAD</sequence>
<keyword evidence="2" id="KW-1185">Reference proteome</keyword>
<evidence type="ECO:0000313" key="2">
    <source>
        <dbReference type="Proteomes" id="UP000053105"/>
    </source>
</evidence>
<proteinExistence type="predicted"/>
<dbReference type="AlphaFoldDB" id="A0A0M8ZR88"/>
<reference evidence="1 2" key="1">
    <citation type="submission" date="2015-07" db="EMBL/GenBank/DDBJ databases">
        <title>The genome of Melipona quadrifasciata.</title>
        <authorList>
            <person name="Pan H."/>
            <person name="Kapheim K."/>
        </authorList>
    </citation>
    <scope>NUCLEOTIDE SEQUENCE [LARGE SCALE GENOMIC DNA]</scope>
    <source>
        <strain evidence="1">0111107301</strain>
        <tissue evidence="1">Whole body</tissue>
    </source>
</reference>
<dbReference type="EMBL" id="KQ435936">
    <property type="protein sequence ID" value="KOX68346.1"/>
    <property type="molecule type" value="Genomic_DNA"/>
</dbReference>
<accession>A0A0M8ZR88</accession>
<organism evidence="1 2">
    <name type="scientific">Melipona quadrifasciata</name>
    <dbReference type="NCBI Taxonomy" id="166423"/>
    <lineage>
        <taxon>Eukaryota</taxon>
        <taxon>Metazoa</taxon>
        <taxon>Ecdysozoa</taxon>
        <taxon>Arthropoda</taxon>
        <taxon>Hexapoda</taxon>
        <taxon>Insecta</taxon>
        <taxon>Pterygota</taxon>
        <taxon>Neoptera</taxon>
        <taxon>Endopterygota</taxon>
        <taxon>Hymenoptera</taxon>
        <taxon>Apocrita</taxon>
        <taxon>Aculeata</taxon>
        <taxon>Apoidea</taxon>
        <taxon>Anthophila</taxon>
        <taxon>Apidae</taxon>
        <taxon>Melipona</taxon>
    </lineage>
</organism>
<name>A0A0M8ZR88_9HYME</name>
<dbReference type="Proteomes" id="UP000053105">
    <property type="component" value="Unassembled WGS sequence"/>
</dbReference>
<gene>
    <name evidence="1" type="ORF">WN51_07084</name>
</gene>
<evidence type="ECO:0000313" key="1">
    <source>
        <dbReference type="EMBL" id="KOX68346.1"/>
    </source>
</evidence>
<protein>
    <submittedName>
        <fullName evidence="1">Uncharacterized protein</fullName>
    </submittedName>
</protein>